<organism evidence="7 8">
    <name type="scientific">Thiohalocapsa halophila</name>
    <dbReference type="NCBI Taxonomy" id="69359"/>
    <lineage>
        <taxon>Bacteria</taxon>
        <taxon>Pseudomonadati</taxon>
        <taxon>Pseudomonadota</taxon>
        <taxon>Gammaproteobacteria</taxon>
        <taxon>Chromatiales</taxon>
        <taxon>Chromatiaceae</taxon>
        <taxon>Thiohalocapsa</taxon>
    </lineage>
</organism>
<feature type="transmembrane region" description="Helical" evidence="6">
    <location>
        <begin position="71"/>
        <end position="91"/>
    </location>
</feature>
<feature type="transmembrane region" description="Helical" evidence="6">
    <location>
        <begin position="189"/>
        <end position="207"/>
    </location>
</feature>
<reference evidence="7 8" key="1">
    <citation type="journal article" date="2020" name="Microorganisms">
        <title>Osmotic Adaptation and Compatible Solute Biosynthesis of Phototrophic Bacteria as Revealed from Genome Analyses.</title>
        <authorList>
            <person name="Imhoff J.F."/>
            <person name="Rahn T."/>
            <person name="Kunzel S."/>
            <person name="Keller A."/>
            <person name="Neulinger S.C."/>
        </authorList>
    </citation>
    <scope>NUCLEOTIDE SEQUENCE [LARGE SCALE GENOMIC DNA]</scope>
    <source>
        <strain evidence="7 8">DSM 6210</strain>
    </source>
</reference>
<feature type="transmembrane region" description="Helical" evidence="6">
    <location>
        <begin position="103"/>
        <end position="124"/>
    </location>
</feature>
<name>A0ABS1CMS9_9GAMM</name>
<protein>
    <submittedName>
        <fullName evidence="7">Threonine transporter</fullName>
    </submittedName>
</protein>
<evidence type="ECO:0000256" key="5">
    <source>
        <dbReference type="ARBA" id="ARBA00023136"/>
    </source>
</evidence>
<keyword evidence="5 6" id="KW-0472">Membrane</keyword>
<feature type="transmembrane region" description="Helical" evidence="6">
    <location>
        <begin position="155"/>
        <end position="177"/>
    </location>
</feature>
<feature type="transmembrane region" description="Helical" evidence="6">
    <location>
        <begin position="38"/>
        <end position="64"/>
    </location>
</feature>
<dbReference type="Pfam" id="PF01810">
    <property type="entry name" value="LysE"/>
    <property type="match status" value="1"/>
</dbReference>
<evidence type="ECO:0000256" key="6">
    <source>
        <dbReference type="SAM" id="Phobius"/>
    </source>
</evidence>
<evidence type="ECO:0000313" key="7">
    <source>
        <dbReference type="EMBL" id="MBK1632651.1"/>
    </source>
</evidence>
<keyword evidence="4 6" id="KW-1133">Transmembrane helix</keyword>
<gene>
    <name evidence="7" type="ORF">CKO31_18265</name>
</gene>
<feature type="transmembrane region" description="Helical" evidence="6">
    <location>
        <begin position="131"/>
        <end position="149"/>
    </location>
</feature>
<evidence type="ECO:0000256" key="1">
    <source>
        <dbReference type="ARBA" id="ARBA00004651"/>
    </source>
</evidence>
<evidence type="ECO:0000313" key="8">
    <source>
        <dbReference type="Proteomes" id="UP000748752"/>
    </source>
</evidence>
<evidence type="ECO:0000256" key="2">
    <source>
        <dbReference type="ARBA" id="ARBA00022475"/>
    </source>
</evidence>
<keyword evidence="8" id="KW-1185">Reference proteome</keyword>
<evidence type="ECO:0000256" key="3">
    <source>
        <dbReference type="ARBA" id="ARBA00022692"/>
    </source>
</evidence>
<evidence type="ECO:0000256" key="4">
    <source>
        <dbReference type="ARBA" id="ARBA00022989"/>
    </source>
</evidence>
<dbReference type="PANTHER" id="PTHR30086">
    <property type="entry name" value="ARGININE EXPORTER PROTEIN ARGO"/>
    <property type="match status" value="1"/>
</dbReference>
<keyword evidence="2" id="KW-1003">Cell membrane</keyword>
<sequence>MDAMSPGEALGLLAALAALAALPSTSVALVVTRSATAGLAHGVAVTVGIVLGDLAFVVIALLGLSALAEALGGLFTLIKLLGGLYLVWIGITMLRAPAEGSGLGAAPAPTGGLLGSILAGLFLTLADVKAVLFYASLFPLFVDVGRIGFEDLALIVAITAVGVGGVKLGYALAAHRLGRLARDSRIGRIAQRGAGGVLVGVGGYVIVTA</sequence>
<keyword evidence="3 6" id="KW-0812">Transmembrane</keyword>
<proteinExistence type="predicted"/>
<dbReference type="InterPro" id="IPR001123">
    <property type="entry name" value="LeuE-type"/>
</dbReference>
<comment type="subcellular location">
    <subcellularLocation>
        <location evidence="1">Cell membrane</location>
        <topology evidence="1">Multi-pass membrane protein</topology>
    </subcellularLocation>
</comment>
<dbReference type="Proteomes" id="UP000748752">
    <property type="component" value="Unassembled WGS sequence"/>
</dbReference>
<dbReference type="PANTHER" id="PTHR30086:SF20">
    <property type="entry name" value="ARGININE EXPORTER PROTEIN ARGO-RELATED"/>
    <property type="match status" value="1"/>
</dbReference>
<accession>A0ABS1CMS9</accession>
<comment type="caution">
    <text evidence="7">The sequence shown here is derived from an EMBL/GenBank/DDBJ whole genome shotgun (WGS) entry which is preliminary data.</text>
</comment>
<dbReference type="EMBL" id="NRRV01000053">
    <property type="protein sequence ID" value="MBK1632651.1"/>
    <property type="molecule type" value="Genomic_DNA"/>
</dbReference>